<gene>
    <name evidence="2" type="ORF">GCM10010448_14990</name>
</gene>
<name>A0ABP6L640_9ACTN</name>
<dbReference type="Pfam" id="PF13489">
    <property type="entry name" value="Methyltransf_23"/>
    <property type="match status" value="1"/>
</dbReference>
<dbReference type="SUPFAM" id="SSF53335">
    <property type="entry name" value="S-adenosyl-L-methionine-dependent methyltransferases"/>
    <property type="match status" value="1"/>
</dbReference>
<dbReference type="InterPro" id="IPR029063">
    <property type="entry name" value="SAM-dependent_MTases_sf"/>
</dbReference>
<sequence>MRRTPRTAAARRAECPGEPAADSDRLPEPPRQDCPWCGSPRLRARRPLRPGAFGVDVCRDCAHVFRNPRPTVEELARHDSDAPDCPRGGHRLAERLFGARASTRRHRAAARALLPLAEPESWLDVGTGHGHFPEAAKEIHPYTSFDGLDPTRRVHRAGAAGRLEEAHRGHLTDPAILTRLRSRYDVVSMLRHLEHSPDPRAELRAALTVLRPGGHLLVESADPARAFGRLLWVPHGRPRVLHLVPQANLLAELEHLGCAIVDATATAAARASARLPRPPRLSTAYRVIARRPPSPT</sequence>
<feature type="region of interest" description="Disordered" evidence="1">
    <location>
        <begin position="1"/>
        <end position="34"/>
    </location>
</feature>
<proteinExistence type="predicted"/>
<dbReference type="EMBL" id="BAAAUF010000012">
    <property type="protein sequence ID" value="GAA3033863.1"/>
    <property type="molecule type" value="Genomic_DNA"/>
</dbReference>
<feature type="compositionally biased region" description="Low complexity" evidence="1">
    <location>
        <begin position="1"/>
        <end position="10"/>
    </location>
</feature>
<keyword evidence="3" id="KW-1185">Reference proteome</keyword>
<dbReference type="Proteomes" id="UP001501532">
    <property type="component" value="Unassembled WGS sequence"/>
</dbReference>
<evidence type="ECO:0000313" key="2">
    <source>
        <dbReference type="EMBL" id="GAA3033863.1"/>
    </source>
</evidence>
<protein>
    <recommendedName>
        <fullName evidence="4">Methyltransferase type 12</fullName>
    </recommendedName>
</protein>
<organism evidence="2 3">
    <name type="scientific">Streptomyces glomeratus</name>
    <dbReference type="NCBI Taxonomy" id="284452"/>
    <lineage>
        <taxon>Bacteria</taxon>
        <taxon>Bacillati</taxon>
        <taxon>Actinomycetota</taxon>
        <taxon>Actinomycetes</taxon>
        <taxon>Kitasatosporales</taxon>
        <taxon>Streptomycetaceae</taxon>
        <taxon>Streptomyces</taxon>
    </lineage>
</organism>
<dbReference type="RefSeq" id="WP_234519756.1">
    <property type="nucleotide sequence ID" value="NZ_BAAAUF010000012.1"/>
</dbReference>
<dbReference type="Gene3D" id="3.40.50.150">
    <property type="entry name" value="Vaccinia Virus protein VP39"/>
    <property type="match status" value="1"/>
</dbReference>
<evidence type="ECO:0000256" key="1">
    <source>
        <dbReference type="SAM" id="MobiDB-lite"/>
    </source>
</evidence>
<evidence type="ECO:0008006" key="4">
    <source>
        <dbReference type="Google" id="ProtNLM"/>
    </source>
</evidence>
<reference evidence="3" key="1">
    <citation type="journal article" date="2019" name="Int. J. Syst. Evol. Microbiol.">
        <title>The Global Catalogue of Microorganisms (GCM) 10K type strain sequencing project: providing services to taxonomists for standard genome sequencing and annotation.</title>
        <authorList>
            <consortium name="The Broad Institute Genomics Platform"/>
            <consortium name="The Broad Institute Genome Sequencing Center for Infectious Disease"/>
            <person name="Wu L."/>
            <person name="Ma J."/>
        </authorList>
    </citation>
    <scope>NUCLEOTIDE SEQUENCE [LARGE SCALE GENOMIC DNA]</scope>
    <source>
        <strain evidence="3">JCM 9091</strain>
    </source>
</reference>
<comment type="caution">
    <text evidence="2">The sequence shown here is derived from an EMBL/GenBank/DDBJ whole genome shotgun (WGS) entry which is preliminary data.</text>
</comment>
<feature type="compositionally biased region" description="Basic and acidic residues" evidence="1">
    <location>
        <begin position="22"/>
        <end position="31"/>
    </location>
</feature>
<evidence type="ECO:0000313" key="3">
    <source>
        <dbReference type="Proteomes" id="UP001501532"/>
    </source>
</evidence>
<accession>A0ABP6L640</accession>